<dbReference type="eggNOG" id="ENOG502T0HG">
    <property type="taxonomic scope" value="Eukaryota"/>
</dbReference>
<organism evidence="3">
    <name type="scientific">Caenorhabditis remanei</name>
    <name type="common">Caenorhabditis vulgaris</name>
    <dbReference type="NCBI Taxonomy" id="31234"/>
    <lineage>
        <taxon>Eukaryota</taxon>
        <taxon>Metazoa</taxon>
        <taxon>Ecdysozoa</taxon>
        <taxon>Nematoda</taxon>
        <taxon>Chromadorea</taxon>
        <taxon>Rhabditida</taxon>
        <taxon>Rhabditina</taxon>
        <taxon>Rhabditomorpha</taxon>
        <taxon>Rhabditoidea</taxon>
        <taxon>Rhabditidae</taxon>
        <taxon>Peloderinae</taxon>
        <taxon>Caenorhabditis</taxon>
    </lineage>
</organism>
<dbReference type="FunCoup" id="E3MNB2">
    <property type="interactions" value="478"/>
</dbReference>
<dbReference type="HOGENOM" id="CLU_1090830_0_0_1"/>
<dbReference type="OMA" id="SNPIISM"/>
<feature type="chain" id="PRO_5003177220" evidence="1">
    <location>
        <begin position="22"/>
        <end position="300"/>
    </location>
</feature>
<dbReference type="EMBL" id="DS268459">
    <property type="protein sequence ID" value="EFP06043.1"/>
    <property type="molecule type" value="Genomic_DNA"/>
</dbReference>
<dbReference type="Proteomes" id="UP000008281">
    <property type="component" value="Unassembled WGS sequence"/>
</dbReference>
<dbReference type="OrthoDB" id="5784247at2759"/>
<evidence type="ECO:0000313" key="2">
    <source>
        <dbReference type="EMBL" id="EFP06043.1"/>
    </source>
</evidence>
<name>E3MNB2_CAERE</name>
<keyword evidence="1" id="KW-0732">Signal</keyword>
<keyword evidence="3" id="KW-1185">Reference proteome</keyword>
<proteinExistence type="predicted"/>
<dbReference type="InParanoid" id="E3MNB2"/>
<evidence type="ECO:0000313" key="3">
    <source>
        <dbReference type="Proteomes" id="UP000008281"/>
    </source>
</evidence>
<feature type="signal peptide" evidence="1">
    <location>
        <begin position="1"/>
        <end position="21"/>
    </location>
</feature>
<dbReference type="AlphaFoldDB" id="E3MNB2"/>
<accession>E3MNB2</accession>
<protein>
    <submittedName>
        <fullName evidence="2">Uncharacterized protein</fullName>
    </submittedName>
</protein>
<evidence type="ECO:0000256" key="1">
    <source>
        <dbReference type="SAM" id="SignalP"/>
    </source>
</evidence>
<gene>
    <name evidence="2" type="ORF">CRE_04983</name>
</gene>
<reference evidence="2" key="1">
    <citation type="submission" date="2007-07" db="EMBL/GenBank/DDBJ databases">
        <title>PCAP assembly of the Caenorhabditis remanei genome.</title>
        <authorList>
            <consortium name="The Caenorhabditis remanei Sequencing Consortium"/>
            <person name="Wilson R.K."/>
        </authorList>
    </citation>
    <scope>NUCLEOTIDE SEQUENCE [LARGE SCALE GENOMIC DNA]</scope>
    <source>
        <strain evidence="2">PB4641</strain>
    </source>
</reference>
<sequence length="300" mass="33214">MKTTSLLYFFLFFLFFESTKCADPLESLIRNGWLMLRDYGEKVISNIAIPRTSDVPEGVSSSFQLDPDKKKALETLTQMMNTCPRGYPVQDIKGLWHVTKVSKRMLHTSFTDIHEAIEKLSTGGSVTSRKSLFSLFKSDPIMRCFQITVLNDSTSSPFEFSYLSTDSQRKSIIGHVSRASSTQITLHLASVIDIPLSVVHASSTYIVLSQTDTIPAPCDSFLVIERNPTVSVSESSEISQVLSSLGANSASNPIISMNHCNDLPTKIPSDYSSNSIIRPASQVSDSNSNSNLYSRFNKLL</sequence>